<dbReference type="Pfam" id="PF00534">
    <property type="entry name" value="Glycos_transf_1"/>
    <property type="match status" value="1"/>
</dbReference>
<dbReference type="Proteomes" id="UP000658131">
    <property type="component" value="Unassembled WGS sequence"/>
</dbReference>
<evidence type="ECO:0000313" key="4">
    <source>
        <dbReference type="Proteomes" id="UP000658131"/>
    </source>
</evidence>
<name>A0ABR7NLU9_9FIRM</name>
<dbReference type="PANTHER" id="PTHR45947">
    <property type="entry name" value="SULFOQUINOVOSYL TRANSFERASE SQD2"/>
    <property type="match status" value="1"/>
</dbReference>
<dbReference type="SUPFAM" id="SSF53756">
    <property type="entry name" value="UDP-Glycosyltransferase/glycogen phosphorylase"/>
    <property type="match status" value="1"/>
</dbReference>
<proteinExistence type="predicted"/>
<evidence type="ECO:0000259" key="2">
    <source>
        <dbReference type="Pfam" id="PF13439"/>
    </source>
</evidence>
<organism evidence="3 4">
    <name type="scientific">Yanshouia hominis</name>
    <dbReference type="NCBI Taxonomy" id="2763673"/>
    <lineage>
        <taxon>Bacteria</taxon>
        <taxon>Bacillati</taxon>
        <taxon>Bacillota</taxon>
        <taxon>Clostridia</taxon>
        <taxon>Eubacteriales</taxon>
        <taxon>Oscillospiraceae</taxon>
        <taxon>Yanshouia</taxon>
    </lineage>
</organism>
<evidence type="ECO:0000259" key="1">
    <source>
        <dbReference type="Pfam" id="PF00534"/>
    </source>
</evidence>
<dbReference type="EMBL" id="JACRTB010000028">
    <property type="protein sequence ID" value="MBC8577359.1"/>
    <property type="molecule type" value="Genomic_DNA"/>
</dbReference>
<dbReference type="RefSeq" id="WP_262400768.1">
    <property type="nucleotide sequence ID" value="NZ_JACRTB010000028.1"/>
</dbReference>
<dbReference type="Gene3D" id="3.40.50.2000">
    <property type="entry name" value="Glycogen Phosphorylase B"/>
    <property type="match status" value="2"/>
</dbReference>
<feature type="domain" description="Glycosyltransferase subfamily 4-like N-terminal" evidence="2">
    <location>
        <begin position="15"/>
        <end position="184"/>
    </location>
</feature>
<evidence type="ECO:0000313" key="3">
    <source>
        <dbReference type="EMBL" id="MBC8577359.1"/>
    </source>
</evidence>
<dbReference type="InterPro" id="IPR028098">
    <property type="entry name" value="Glyco_trans_4-like_N"/>
</dbReference>
<comment type="caution">
    <text evidence="3">The sequence shown here is derived from an EMBL/GenBank/DDBJ whole genome shotgun (WGS) entry which is preliminary data.</text>
</comment>
<accession>A0ABR7NLU9</accession>
<reference evidence="3 4" key="1">
    <citation type="submission" date="2020-08" db="EMBL/GenBank/DDBJ databases">
        <title>Genome public.</title>
        <authorList>
            <person name="Liu C."/>
            <person name="Sun Q."/>
        </authorList>
    </citation>
    <scope>NUCLEOTIDE SEQUENCE [LARGE SCALE GENOMIC DNA]</scope>
    <source>
        <strain evidence="3 4">BX1</strain>
    </source>
</reference>
<gene>
    <name evidence="3" type="ORF">H8717_13200</name>
</gene>
<dbReference type="Pfam" id="PF13439">
    <property type="entry name" value="Glyco_transf_4"/>
    <property type="match status" value="1"/>
</dbReference>
<feature type="domain" description="Glycosyl transferase family 1" evidence="1">
    <location>
        <begin position="196"/>
        <end position="359"/>
    </location>
</feature>
<keyword evidence="4" id="KW-1185">Reference proteome</keyword>
<dbReference type="InterPro" id="IPR050194">
    <property type="entry name" value="Glycosyltransferase_grp1"/>
</dbReference>
<dbReference type="InterPro" id="IPR001296">
    <property type="entry name" value="Glyco_trans_1"/>
</dbReference>
<dbReference type="PANTHER" id="PTHR45947:SF3">
    <property type="entry name" value="SULFOQUINOVOSYL TRANSFERASE SQD2"/>
    <property type="match status" value="1"/>
</dbReference>
<sequence>MRIAIFVETYLPYLNGVVTHVKILREGLIHNGHEVLIVTADKTVKEHVLEDGVLRCPALEVKKIYGYGLSSPISLTLMKRIKEFRPDVIHIQQEFSIGLAGVRAARALHLPLIYTLHTMYDDYIYYIAPGPLTGIARRVSHNYVRFIARRADIVTSPSKKCLDYLSNAGVHRKVYVIPNSVELDDYSETATTPEQRAAIRERYHIPADAFVACFCGRIGKEKGVDNLIKLWHAQCGGDPSLYLMIIGEGPFRKELEALAQSYGLGGRIIFTGAVPHEQISPYYACCNAYATASLSEMYSISMLEAQASGLPVVQWLDPDNIDQIKVGVNGYLFETAEEFGRIIHQLADVTPEQRVELAKRVRDSVKERSSDSIANYLLDLYQQAINKHR</sequence>
<protein>
    <submittedName>
        <fullName evidence="3">Glycosyltransferase</fullName>
    </submittedName>
</protein>